<dbReference type="PANTHER" id="PTHR31474">
    <property type="entry name" value="HR-LIKE LESION-INDUCER"/>
    <property type="match status" value="1"/>
</dbReference>
<dbReference type="Pfam" id="PF05514">
    <property type="entry name" value="HR_lesion"/>
    <property type="match status" value="1"/>
</dbReference>
<organism evidence="3 4">
    <name type="scientific">Coccomyxa viridis</name>
    <dbReference type="NCBI Taxonomy" id="1274662"/>
    <lineage>
        <taxon>Eukaryota</taxon>
        <taxon>Viridiplantae</taxon>
        <taxon>Chlorophyta</taxon>
        <taxon>core chlorophytes</taxon>
        <taxon>Trebouxiophyceae</taxon>
        <taxon>Trebouxiophyceae incertae sedis</taxon>
        <taxon>Coccomyxaceae</taxon>
        <taxon>Coccomyxa</taxon>
    </lineage>
</organism>
<evidence type="ECO:0008006" key="5">
    <source>
        <dbReference type="Google" id="ProtNLM"/>
    </source>
</evidence>
<evidence type="ECO:0000256" key="2">
    <source>
        <dbReference type="SAM" id="SignalP"/>
    </source>
</evidence>
<keyword evidence="1" id="KW-0812">Transmembrane</keyword>
<sequence>MAAGSTVSFVGRLLFALLFLSSGAQKLQSFNVTTGGPVMSLMAPKMDTFLGHIKDITHIDIPLEKEHYVLLLGAAIFLELAGAALFLANYSAGAYMLLLFTASVTPVIHNWWDIKDQNAQLVELIMFFKNIALVGALLFYLGGQARRLRID</sequence>
<keyword evidence="2" id="KW-0732">Signal</keyword>
<reference evidence="3 4" key="1">
    <citation type="submission" date="2023-10" db="EMBL/GenBank/DDBJ databases">
        <authorList>
            <person name="Maclean D."/>
            <person name="Macfadyen A."/>
        </authorList>
    </citation>
    <scope>NUCLEOTIDE SEQUENCE [LARGE SCALE GENOMIC DNA]</scope>
</reference>
<keyword evidence="4" id="KW-1185">Reference proteome</keyword>
<proteinExistence type="predicted"/>
<evidence type="ECO:0000256" key="1">
    <source>
        <dbReference type="SAM" id="Phobius"/>
    </source>
</evidence>
<dbReference type="InterPro" id="IPR008637">
    <property type="entry name" value="HR_lesion"/>
</dbReference>
<feature type="transmembrane region" description="Helical" evidence="1">
    <location>
        <begin position="124"/>
        <end position="142"/>
    </location>
</feature>
<dbReference type="PANTHER" id="PTHR31474:SF1">
    <property type="entry name" value="EXPRESSED PROTEIN"/>
    <property type="match status" value="1"/>
</dbReference>
<feature type="transmembrane region" description="Helical" evidence="1">
    <location>
        <begin position="68"/>
        <end position="87"/>
    </location>
</feature>
<name>A0AAV1IH06_9CHLO</name>
<feature type="chain" id="PRO_5043314831" description="DoxX family protein" evidence="2">
    <location>
        <begin position="30"/>
        <end position="151"/>
    </location>
</feature>
<dbReference type="Proteomes" id="UP001314263">
    <property type="component" value="Unassembled WGS sequence"/>
</dbReference>
<dbReference type="EMBL" id="CAUYUE010000012">
    <property type="protein sequence ID" value="CAK0785487.1"/>
    <property type="molecule type" value="Genomic_DNA"/>
</dbReference>
<feature type="signal peptide" evidence="2">
    <location>
        <begin position="1"/>
        <end position="29"/>
    </location>
</feature>
<evidence type="ECO:0000313" key="3">
    <source>
        <dbReference type="EMBL" id="CAK0785487.1"/>
    </source>
</evidence>
<gene>
    <name evidence="3" type="ORF">CVIRNUC_008696</name>
</gene>
<evidence type="ECO:0000313" key="4">
    <source>
        <dbReference type="Proteomes" id="UP001314263"/>
    </source>
</evidence>
<keyword evidence="1" id="KW-0472">Membrane</keyword>
<protein>
    <recommendedName>
        <fullName evidence="5">DoxX family protein</fullName>
    </recommendedName>
</protein>
<accession>A0AAV1IH06</accession>
<dbReference type="AlphaFoldDB" id="A0AAV1IH06"/>
<keyword evidence="1" id="KW-1133">Transmembrane helix</keyword>
<comment type="caution">
    <text evidence="3">The sequence shown here is derived from an EMBL/GenBank/DDBJ whole genome shotgun (WGS) entry which is preliminary data.</text>
</comment>